<keyword evidence="2" id="KW-0732">Signal</keyword>
<accession>A0A367YYW6</accession>
<evidence type="ECO:0000256" key="1">
    <source>
        <dbReference type="SAM" id="MobiDB-lite"/>
    </source>
</evidence>
<feature type="chain" id="PRO_5038347299" description="Pyrrolo-quinoline quinone repeat domain-containing protein" evidence="2">
    <location>
        <begin position="20"/>
        <end position="558"/>
    </location>
</feature>
<dbReference type="SMART" id="SM00564">
    <property type="entry name" value="PQQ"/>
    <property type="match status" value="5"/>
</dbReference>
<dbReference type="Pfam" id="PF13360">
    <property type="entry name" value="PQQ_2"/>
    <property type="match status" value="1"/>
</dbReference>
<feature type="domain" description="Pyrrolo-quinoline quinone repeat" evidence="3">
    <location>
        <begin position="356"/>
        <end position="490"/>
    </location>
</feature>
<keyword evidence="5" id="KW-1185">Reference proteome</keyword>
<dbReference type="PANTHER" id="PTHR34512:SF30">
    <property type="entry name" value="OUTER MEMBRANE PROTEIN ASSEMBLY FACTOR BAMB"/>
    <property type="match status" value="1"/>
</dbReference>
<organism evidence="4 5">
    <name type="scientific">Desertihabitans brevis</name>
    <dbReference type="NCBI Taxonomy" id="2268447"/>
    <lineage>
        <taxon>Bacteria</taxon>
        <taxon>Bacillati</taxon>
        <taxon>Actinomycetota</taxon>
        <taxon>Actinomycetes</taxon>
        <taxon>Propionibacteriales</taxon>
        <taxon>Propionibacteriaceae</taxon>
        <taxon>Desertihabitans</taxon>
    </lineage>
</organism>
<evidence type="ECO:0000313" key="5">
    <source>
        <dbReference type="Proteomes" id="UP000252770"/>
    </source>
</evidence>
<dbReference type="AlphaFoldDB" id="A0A367YYW6"/>
<protein>
    <recommendedName>
        <fullName evidence="3">Pyrrolo-quinoline quinone repeat domain-containing protein</fullName>
    </recommendedName>
</protein>
<name>A0A367YYW6_9ACTN</name>
<sequence length="558" mass="57640">MGTGILLLVLALLSVAAMARPRGFEHAAARLVAVDGGYATMAAADGSRLDVETAHQTGAGALTSAPEAFLSGALALGWELSDQRWVRQSERHEEDGRTAATHRLQTVTEAGLETWVEVSPAGDRVFSPPLPTLVADVAPGSRWSAEGTVSDGSGADIGSYRVDLAAEDADEAGCLDVRQELVVAGRAETGVDTWCPGRGVVARERDGRRWTPAAAPGPSAGLGTANPAPRWEPGRWRAEERPLLRHGTEAVLTSAQPPVAGSDPERLVLALDAAGDLVALDTATPGSPVLWYAHPGGVLTAVRTFGQVTVAATTTRELVAYDDRGRRLWTHRLDDVSQAGPLALDATTLVVADLSGTVTALDVATGAERWRAALDSDLTGTPVVCGDVVVAADAVPGLHAFDAATGAERWRWTPPEPVQTVGCDAGLVVLTDLEGDRHGIDAGDGTTRWRVAGPSTVRTVAVVSGLVVLGTADGVEALDAATGESRWSQPEAPLTLLEAGGHLVLARPAGLDVLTPDGQRVAEVPVDLAGLGGSARLSAVEDGLWVLTAAGTLTRVGP</sequence>
<dbReference type="InterPro" id="IPR015943">
    <property type="entry name" value="WD40/YVTN_repeat-like_dom_sf"/>
</dbReference>
<reference evidence="4 5" key="1">
    <citation type="submission" date="2018-07" db="EMBL/GenBank/DDBJ databases">
        <title>Desertimonas flava gen. nov. sp. nov.</title>
        <authorList>
            <person name="Liu S."/>
        </authorList>
    </citation>
    <scope>NUCLEOTIDE SEQUENCE [LARGE SCALE GENOMIC DNA]</scope>
    <source>
        <strain evidence="4 5">16Sb5-5</strain>
    </source>
</reference>
<evidence type="ECO:0000256" key="2">
    <source>
        <dbReference type="SAM" id="SignalP"/>
    </source>
</evidence>
<dbReference type="Gene3D" id="2.130.10.10">
    <property type="entry name" value="YVTN repeat-like/Quinoprotein amine dehydrogenase"/>
    <property type="match status" value="1"/>
</dbReference>
<evidence type="ECO:0000259" key="3">
    <source>
        <dbReference type="Pfam" id="PF13360"/>
    </source>
</evidence>
<dbReference type="EMBL" id="QOUI01000002">
    <property type="protein sequence ID" value="RCK70699.1"/>
    <property type="molecule type" value="Genomic_DNA"/>
</dbReference>
<feature type="compositionally biased region" description="Low complexity" evidence="1">
    <location>
        <begin position="212"/>
        <end position="225"/>
    </location>
</feature>
<feature type="signal peptide" evidence="2">
    <location>
        <begin position="1"/>
        <end position="19"/>
    </location>
</feature>
<feature type="region of interest" description="Disordered" evidence="1">
    <location>
        <begin position="206"/>
        <end position="232"/>
    </location>
</feature>
<evidence type="ECO:0000313" key="4">
    <source>
        <dbReference type="EMBL" id="RCK70699.1"/>
    </source>
</evidence>
<dbReference type="SUPFAM" id="SSF50998">
    <property type="entry name" value="Quinoprotein alcohol dehydrogenase-like"/>
    <property type="match status" value="1"/>
</dbReference>
<dbReference type="InterPro" id="IPR002372">
    <property type="entry name" value="PQQ_rpt_dom"/>
</dbReference>
<dbReference type="PANTHER" id="PTHR34512">
    <property type="entry name" value="CELL SURFACE PROTEIN"/>
    <property type="match status" value="1"/>
</dbReference>
<dbReference type="Proteomes" id="UP000252770">
    <property type="component" value="Unassembled WGS sequence"/>
</dbReference>
<dbReference type="InterPro" id="IPR011047">
    <property type="entry name" value="Quinoprotein_ADH-like_sf"/>
</dbReference>
<comment type="caution">
    <text evidence="4">The sequence shown here is derived from an EMBL/GenBank/DDBJ whole genome shotgun (WGS) entry which is preliminary data.</text>
</comment>
<gene>
    <name evidence="4" type="ORF">DT076_04640</name>
</gene>
<dbReference type="InterPro" id="IPR018391">
    <property type="entry name" value="PQQ_b-propeller_rpt"/>
</dbReference>
<proteinExistence type="predicted"/>